<dbReference type="PANTHER" id="PTHR24221:SF654">
    <property type="entry name" value="ATP-BINDING CASSETTE SUB-FAMILY B MEMBER 6"/>
    <property type="match status" value="1"/>
</dbReference>
<keyword evidence="11" id="KW-1185">Reference proteome</keyword>
<feature type="transmembrane region" description="Helical" evidence="7">
    <location>
        <begin position="25"/>
        <end position="46"/>
    </location>
</feature>
<keyword evidence="3" id="KW-0547">Nucleotide-binding</keyword>
<feature type="transmembrane region" description="Helical" evidence="7">
    <location>
        <begin position="52"/>
        <end position="74"/>
    </location>
</feature>
<evidence type="ECO:0000256" key="6">
    <source>
        <dbReference type="ARBA" id="ARBA00023136"/>
    </source>
</evidence>
<dbReference type="PROSITE" id="PS00211">
    <property type="entry name" value="ABC_TRANSPORTER_1"/>
    <property type="match status" value="1"/>
</dbReference>
<evidence type="ECO:0000256" key="4">
    <source>
        <dbReference type="ARBA" id="ARBA00022840"/>
    </source>
</evidence>
<feature type="transmembrane region" description="Helical" evidence="7">
    <location>
        <begin position="140"/>
        <end position="160"/>
    </location>
</feature>
<evidence type="ECO:0000259" key="8">
    <source>
        <dbReference type="PROSITE" id="PS50893"/>
    </source>
</evidence>
<organism evidence="10 11">
    <name type="scientific">Hyphococcus aureus</name>
    <dbReference type="NCBI Taxonomy" id="2666033"/>
    <lineage>
        <taxon>Bacteria</taxon>
        <taxon>Pseudomonadati</taxon>
        <taxon>Pseudomonadota</taxon>
        <taxon>Alphaproteobacteria</taxon>
        <taxon>Parvularculales</taxon>
        <taxon>Parvularculaceae</taxon>
        <taxon>Hyphococcus</taxon>
    </lineage>
</organism>
<dbReference type="Pfam" id="PF00664">
    <property type="entry name" value="ABC_membrane"/>
    <property type="match status" value="1"/>
</dbReference>
<accession>A0ABW1KTD3</accession>
<dbReference type="SMART" id="SM00382">
    <property type="entry name" value="AAA"/>
    <property type="match status" value="1"/>
</dbReference>
<dbReference type="InterPro" id="IPR003593">
    <property type="entry name" value="AAA+_ATPase"/>
</dbReference>
<dbReference type="InterPro" id="IPR039421">
    <property type="entry name" value="Type_1_exporter"/>
</dbReference>
<dbReference type="PROSITE" id="PS50893">
    <property type="entry name" value="ABC_TRANSPORTER_2"/>
    <property type="match status" value="1"/>
</dbReference>
<evidence type="ECO:0000256" key="3">
    <source>
        <dbReference type="ARBA" id="ARBA00022741"/>
    </source>
</evidence>
<dbReference type="InterPro" id="IPR027417">
    <property type="entry name" value="P-loop_NTPase"/>
</dbReference>
<proteinExistence type="predicted"/>
<dbReference type="GO" id="GO:0005524">
    <property type="term" value="F:ATP binding"/>
    <property type="evidence" value="ECO:0007669"/>
    <property type="project" value="UniProtKB-KW"/>
</dbReference>
<feature type="transmembrane region" description="Helical" evidence="7">
    <location>
        <begin position="246"/>
        <end position="271"/>
    </location>
</feature>
<sequence length="574" mass="61128">MTSFGVIRRLVAMIGRPSLSARRDAASAIAIELANVALGVSAPVLLKLAVDALTAGTGPLGLIVLYVAGFVIAWTATNAMTALKYTFTIRIIDKLARRIALDTVRAQLPTLARKREGDSARLQGVLERLPFSLQIVIDGLLWRMAPLIAQTLISLAIVGALAPPSYVAMMGAALGLYIIATGHGAGRFQEAARTAHEAAACQAQTVGDILRNARRVVFNGNLAAERDRIDEALVARRAANEAVSQLIAATATFQSAVLAAGLSVLLILGTADVSAGRLTVGDFVLLQAYAFRLALPLGGFGYVIRQAGVSIANISEALELGGGIPDKHLLPASERAGPAAIELDDIGFRYGEEWVLRDASAYIAPGAFVVMVGPNGSGKSTLAQIIAGIIAPEEGAVSIDGRPLREIEPDERHWLVLYAPQSIGLFNRTLRENALYPPTQVAEAELASLLDEWRFYESGRPIDLDLAVGEQGARLSGGQMQKLELARLAGVSAPVVILDETTSALDRTSEARAIRTLKERYRDRTTLILITHRVALAPEADVVLFLENGGLEAGRHETLLRECPGYERFCSLGA</sequence>
<comment type="subcellular location">
    <subcellularLocation>
        <location evidence="1">Cell membrane</location>
        <topology evidence="1">Multi-pass membrane protein</topology>
    </subcellularLocation>
</comment>
<feature type="domain" description="ABC transmembrane type-1" evidence="9">
    <location>
        <begin position="33"/>
        <end position="306"/>
    </location>
</feature>
<keyword evidence="4 10" id="KW-0067">ATP-binding</keyword>
<dbReference type="RefSeq" id="WP_379879327.1">
    <property type="nucleotide sequence ID" value="NZ_JBHPON010000001.1"/>
</dbReference>
<evidence type="ECO:0000256" key="5">
    <source>
        <dbReference type="ARBA" id="ARBA00022989"/>
    </source>
</evidence>
<evidence type="ECO:0000256" key="2">
    <source>
        <dbReference type="ARBA" id="ARBA00022692"/>
    </source>
</evidence>
<feature type="transmembrane region" description="Helical" evidence="7">
    <location>
        <begin position="283"/>
        <end position="304"/>
    </location>
</feature>
<reference evidence="10 11" key="1">
    <citation type="submission" date="2024-09" db="EMBL/GenBank/DDBJ databases">
        <authorList>
            <person name="Zhang Z.-H."/>
        </authorList>
    </citation>
    <scope>NUCLEOTIDE SEQUENCE [LARGE SCALE GENOMIC DNA]</scope>
    <source>
        <strain evidence="10 11">HHTR114</strain>
    </source>
</reference>
<evidence type="ECO:0000256" key="7">
    <source>
        <dbReference type="SAM" id="Phobius"/>
    </source>
</evidence>
<evidence type="ECO:0000259" key="9">
    <source>
        <dbReference type="PROSITE" id="PS50929"/>
    </source>
</evidence>
<dbReference type="PROSITE" id="PS50929">
    <property type="entry name" value="ABC_TM1F"/>
    <property type="match status" value="1"/>
</dbReference>
<dbReference type="InterPro" id="IPR017871">
    <property type="entry name" value="ABC_transporter-like_CS"/>
</dbReference>
<feature type="transmembrane region" description="Helical" evidence="7">
    <location>
        <begin position="166"/>
        <end position="186"/>
    </location>
</feature>
<evidence type="ECO:0000256" key="1">
    <source>
        <dbReference type="ARBA" id="ARBA00004651"/>
    </source>
</evidence>
<protein>
    <submittedName>
        <fullName evidence="10">ATP-binding cassette domain-containing protein</fullName>
    </submittedName>
</protein>
<dbReference type="EMBL" id="JBHPON010000001">
    <property type="protein sequence ID" value="MFC6035350.1"/>
    <property type="molecule type" value="Genomic_DNA"/>
</dbReference>
<dbReference type="PANTHER" id="PTHR24221">
    <property type="entry name" value="ATP-BINDING CASSETTE SUB-FAMILY B"/>
    <property type="match status" value="1"/>
</dbReference>
<dbReference type="CDD" id="cd03228">
    <property type="entry name" value="ABCC_MRP_Like"/>
    <property type="match status" value="1"/>
</dbReference>
<evidence type="ECO:0000313" key="11">
    <source>
        <dbReference type="Proteomes" id="UP001596116"/>
    </source>
</evidence>
<dbReference type="Gene3D" id="1.20.1560.10">
    <property type="entry name" value="ABC transporter type 1, transmembrane domain"/>
    <property type="match status" value="1"/>
</dbReference>
<keyword evidence="2 7" id="KW-0812">Transmembrane</keyword>
<dbReference type="InterPro" id="IPR003439">
    <property type="entry name" value="ABC_transporter-like_ATP-bd"/>
</dbReference>
<feature type="domain" description="ABC transporter" evidence="8">
    <location>
        <begin position="341"/>
        <end position="573"/>
    </location>
</feature>
<dbReference type="SUPFAM" id="SSF90123">
    <property type="entry name" value="ABC transporter transmembrane region"/>
    <property type="match status" value="1"/>
</dbReference>
<dbReference type="InterPro" id="IPR036640">
    <property type="entry name" value="ABC1_TM_sf"/>
</dbReference>
<dbReference type="SUPFAM" id="SSF52540">
    <property type="entry name" value="P-loop containing nucleoside triphosphate hydrolases"/>
    <property type="match status" value="1"/>
</dbReference>
<dbReference type="Pfam" id="PF00005">
    <property type="entry name" value="ABC_tran"/>
    <property type="match status" value="1"/>
</dbReference>
<comment type="caution">
    <text evidence="10">The sequence shown here is derived from an EMBL/GenBank/DDBJ whole genome shotgun (WGS) entry which is preliminary data.</text>
</comment>
<gene>
    <name evidence="10" type="ORF">ACFMB1_07330</name>
</gene>
<dbReference type="InterPro" id="IPR011527">
    <property type="entry name" value="ABC1_TM_dom"/>
</dbReference>
<dbReference type="Proteomes" id="UP001596116">
    <property type="component" value="Unassembled WGS sequence"/>
</dbReference>
<name>A0ABW1KTD3_9PROT</name>
<evidence type="ECO:0000313" key="10">
    <source>
        <dbReference type="EMBL" id="MFC6035350.1"/>
    </source>
</evidence>
<keyword evidence="5 7" id="KW-1133">Transmembrane helix</keyword>
<dbReference type="Gene3D" id="3.40.50.300">
    <property type="entry name" value="P-loop containing nucleotide triphosphate hydrolases"/>
    <property type="match status" value="1"/>
</dbReference>
<keyword evidence="6 7" id="KW-0472">Membrane</keyword>